<dbReference type="EMBL" id="AVBG01000003">
    <property type="protein sequence ID" value="KGP92378.1"/>
    <property type="molecule type" value="Genomic_DNA"/>
</dbReference>
<feature type="transmembrane region" description="Helical" evidence="1">
    <location>
        <begin position="37"/>
        <end position="56"/>
    </location>
</feature>
<organism evidence="2 3">
    <name type="scientific">Pontibacillus chungwhensis BH030062</name>
    <dbReference type="NCBI Taxonomy" id="1385513"/>
    <lineage>
        <taxon>Bacteria</taxon>
        <taxon>Bacillati</taxon>
        <taxon>Bacillota</taxon>
        <taxon>Bacilli</taxon>
        <taxon>Bacillales</taxon>
        <taxon>Bacillaceae</taxon>
        <taxon>Pontibacillus</taxon>
    </lineage>
</organism>
<dbReference type="AlphaFoldDB" id="A0A0A2V058"/>
<evidence type="ECO:0000256" key="1">
    <source>
        <dbReference type="SAM" id="Phobius"/>
    </source>
</evidence>
<keyword evidence="1" id="KW-1133">Transmembrane helix</keyword>
<evidence type="ECO:0000313" key="2">
    <source>
        <dbReference type="EMBL" id="KGP92378.1"/>
    </source>
</evidence>
<accession>A0A0A2V058</accession>
<gene>
    <name evidence="2" type="ORF">N780_01375</name>
</gene>
<evidence type="ECO:0000313" key="3">
    <source>
        <dbReference type="Proteomes" id="UP000030153"/>
    </source>
</evidence>
<keyword evidence="3" id="KW-1185">Reference proteome</keyword>
<keyword evidence="1" id="KW-0472">Membrane</keyword>
<reference evidence="2 3" key="1">
    <citation type="submission" date="2013-08" db="EMBL/GenBank/DDBJ databases">
        <title>Genome of Pontibacillus chungwhensis.</title>
        <authorList>
            <person name="Wang Q."/>
            <person name="Wang G."/>
        </authorList>
    </citation>
    <scope>NUCLEOTIDE SEQUENCE [LARGE SCALE GENOMIC DNA]</scope>
    <source>
        <strain evidence="2 3">BH030062</strain>
    </source>
</reference>
<dbReference type="STRING" id="1385513.N780_01375"/>
<dbReference type="RefSeq" id="WP_036781360.1">
    <property type="nucleotide sequence ID" value="NZ_AVBG01000003.1"/>
</dbReference>
<name>A0A0A2V058_9BACI</name>
<protein>
    <submittedName>
        <fullName evidence="2">Uncharacterized protein</fullName>
    </submittedName>
</protein>
<keyword evidence="1" id="KW-0812">Transmembrane</keyword>
<comment type="caution">
    <text evidence="2">The sequence shown here is derived from an EMBL/GenBank/DDBJ whole genome shotgun (WGS) entry which is preliminary data.</text>
</comment>
<dbReference type="Proteomes" id="UP000030153">
    <property type="component" value="Unassembled WGS sequence"/>
</dbReference>
<feature type="transmembrane region" description="Helical" evidence="1">
    <location>
        <begin position="92"/>
        <end position="111"/>
    </location>
</feature>
<sequence>MAILLLIILIVISVFLFNVLLETIEERGFGPFPKKLTLFVCCFLVVHWVLLFINGYMQPHKQMGGEHFFSKSFALGILGNLCAIREVNHNRFVAVVLGCFSTFSILFTYMVHGISKM</sequence>
<proteinExistence type="predicted"/>